<dbReference type="RefSeq" id="WP_106776548.1">
    <property type="nucleotide sequence ID" value="NZ_JBGGGQ010000001.1"/>
</dbReference>
<evidence type="ECO:0000313" key="1">
    <source>
        <dbReference type="EMBL" id="PSJ31799.1"/>
    </source>
</evidence>
<gene>
    <name evidence="1" type="ORF">UF10_04060</name>
</gene>
<name>A0A2P7Q1F9_9FIRM</name>
<accession>A0A2P7Q1F9</accession>
<protein>
    <submittedName>
        <fullName evidence="1">Uncharacterized protein</fullName>
    </submittedName>
</protein>
<organism evidence="1 2">
    <name type="scientific">Peptostreptococcus russellii</name>
    <dbReference type="NCBI Taxonomy" id="215200"/>
    <lineage>
        <taxon>Bacteria</taxon>
        <taxon>Bacillati</taxon>
        <taxon>Bacillota</taxon>
        <taxon>Clostridia</taxon>
        <taxon>Peptostreptococcales</taxon>
        <taxon>Peptostreptococcaceae</taxon>
        <taxon>Peptostreptococcus</taxon>
    </lineage>
</organism>
<sequence>MKKMFLGVVLGAVAGAVGYKLYKEREDEIKDFLDEYITDDDFDVDSVDVEDLEDLRDCIDEMIDTKLNVENSFTEDKFTSTDDFVNDENKDDEEYIFINNDDHEIIDLTKESSNQESKFSDNNLK</sequence>
<keyword evidence="2" id="KW-1185">Reference proteome</keyword>
<comment type="caution">
    <text evidence="1">The sequence shown here is derived from an EMBL/GenBank/DDBJ whole genome shotgun (WGS) entry which is preliminary data.</text>
</comment>
<evidence type="ECO:0000313" key="2">
    <source>
        <dbReference type="Proteomes" id="UP000241434"/>
    </source>
</evidence>
<dbReference type="Proteomes" id="UP000241434">
    <property type="component" value="Unassembled WGS sequence"/>
</dbReference>
<proteinExistence type="predicted"/>
<dbReference type="EMBL" id="JYGE01000003">
    <property type="protein sequence ID" value="PSJ31799.1"/>
    <property type="molecule type" value="Genomic_DNA"/>
</dbReference>
<dbReference type="AlphaFoldDB" id="A0A2P7Q1F9"/>
<reference evidence="1" key="1">
    <citation type="thesis" date="2015" institute="Rutgers" country="The State University of New Jersey, 14 College Farm Rd., New Brunswick, NJ, USA">
        <title>Ammonia toxicity in bacteria and its implications for treatment of and resource recovery from highly nitrogenous organic wastes.</title>
        <authorList>
            <person name="Luther A.K."/>
        </authorList>
    </citation>
    <scope>NUCLEOTIDE SEQUENCE</scope>
    <source>
        <strain evidence="1">RT-10B</strain>
    </source>
</reference>